<dbReference type="Gene3D" id="3.40.50.1460">
    <property type="match status" value="1"/>
</dbReference>
<accession>A0A074YZL7</accession>
<gene>
    <name evidence="2" type="ORF">T265_15375</name>
</gene>
<dbReference type="InterPro" id="IPR046427">
    <property type="entry name" value="Legumain_prodom_sf"/>
</dbReference>
<dbReference type="RefSeq" id="XP_009176051.1">
    <property type="nucleotide sequence ID" value="XM_009177787.1"/>
</dbReference>
<evidence type="ECO:0008006" key="4">
    <source>
        <dbReference type="Google" id="ProtNLM"/>
    </source>
</evidence>
<comment type="similarity">
    <text evidence="1">Belongs to the peptidase C13 family.</text>
</comment>
<evidence type="ECO:0000313" key="2">
    <source>
        <dbReference type="EMBL" id="KER20206.1"/>
    </source>
</evidence>
<keyword evidence="3" id="KW-1185">Reference proteome</keyword>
<dbReference type="GeneID" id="20329540"/>
<evidence type="ECO:0000256" key="1">
    <source>
        <dbReference type="ARBA" id="ARBA00009941"/>
    </source>
</evidence>
<dbReference type="Proteomes" id="UP000054324">
    <property type="component" value="Unassembled WGS sequence"/>
</dbReference>
<reference evidence="2 3" key="1">
    <citation type="submission" date="2013-11" db="EMBL/GenBank/DDBJ databases">
        <title>Opisthorchis viverrini - life in the bile duct.</title>
        <authorList>
            <person name="Young N.D."/>
            <person name="Nagarajan N."/>
            <person name="Lin S.J."/>
            <person name="Korhonen P.K."/>
            <person name="Jex A.R."/>
            <person name="Hall R.S."/>
            <person name="Safavi-Hemami H."/>
            <person name="Kaewkong W."/>
            <person name="Bertrand D."/>
            <person name="Gao S."/>
            <person name="Seet Q."/>
            <person name="Wongkham S."/>
            <person name="Teh B.T."/>
            <person name="Wongkham C."/>
            <person name="Intapan P.M."/>
            <person name="Maleewong W."/>
            <person name="Yang X."/>
            <person name="Hu M."/>
            <person name="Wang Z."/>
            <person name="Hofmann A."/>
            <person name="Sternberg P.W."/>
            <person name="Tan P."/>
            <person name="Wang J."/>
            <person name="Gasser R.B."/>
        </authorList>
    </citation>
    <scope>NUCLEOTIDE SEQUENCE [LARGE SCALE GENOMIC DNA]</scope>
</reference>
<dbReference type="InterPro" id="IPR001096">
    <property type="entry name" value="Peptidase_C13"/>
</dbReference>
<organism evidence="2 3">
    <name type="scientific">Opisthorchis viverrini</name>
    <name type="common">Southeast Asian liver fluke</name>
    <dbReference type="NCBI Taxonomy" id="6198"/>
    <lineage>
        <taxon>Eukaryota</taxon>
        <taxon>Metazoa</taxon>
        <taxon>Spiralia</taxon>
        <taxon>Lophotrochozoa</taxon>
        <taxon>Platyhelminthes</taxon>
        <taxon>Trematoda</taxon>
        <taxon>Digenea</taxon>
        <taxon>Opisthorchiida</taxon>
        <taxon>Opisthorchiata</taxon>
        <taxon>Opisthorchiidae</taxon>
        <taxon>Opisthorchis</taxon>
    </lineage>
</organism>
<dbReference type="PANTHER" id="PTHR12000:SF42">
    <property type="entry name" value="LEGUMAIN"/>
    <property type="match status" value="1"/>
</dbReference>
<dbReference type="GO" id="GO:0006624">
    <property type="term" value="P:vacuolar protein processing"/>
    <property type="evidence" value="ECO:0007669"/>
    <property type="project" value="TreeGrafter"/>
</dbReference>
<dbReference type="CDD" id="cd21115">
    <property type="entry name" value="legumain_C"/>
    <property type="match status" value="1"/>
</dbReference>
<name>A0A074YZL7_OPIVI</name>
<proteinExistence type="inferred from homology"/>
<evidence type="ECO:0000313" key="3">
    <source>
        <dbReference type="Proteomes" id="UP000054324"/>
    </source>
</evidence>
<dbReference type="CTD" id="20329540"/>
<dbReference type="Pfam" id="PF01650">
    <property type="entry name" value="Peptidase_C13"/>
    <property type="match status" value="1"/>
</dbReference>
<sequence length="261" mass="30357">MIPLLLEMKHLQADHYTTLIFSPNNSGPNDNVFIFFSGYGGASHINFPEEYMYAVELNDTLAYMHSKKKFNKLVLYVEACYSGSMFEDVLPSNMGIYATTSAKANEKSWAIFCKDPKIDVCLADEYSYAWLIDSEQNDIKELTLEEQYEHVKWKMVLSNVMKYGEMPNVVDRKPSCQAHLLSKSRRFMESATEEEYQVAWQRLHRAIQLGHIVEETFRDIVMDVKTHQKPPVKGLSKRDELMCFRAVFDQFRTHCFTIQQA</sequence>
<dbReference type="GO" id="GO:0005773">
    <property type="term" value="C:vacuole"/>
    <property type="evidence" value="ECO:0007669"/>
    <property type="project" value="GOC"/>
</dbReference>
<dbReference type="PANTHER" id="PTHR12000">
    <property type="entry name" value="HEMOGLOBINASE FAMILY MEMBER"/>
    <property type="match status" value="1"/>
</dbReference>
<dbReference type="GO" id="GO:0004197">
    <property type="term" value="F:cysteine-type endopeptidase activity"/>
    <property type="evidence" value="ECO:0007669"/>
    <property type="project" value="TreeGrafter"/>
</dbReference>
<dbReference type="GO" id="GO:0051603">
    <property type="term" value="P:proteolysis involved in protein catabolic process"/>
    <property type="evidence" value="ECO:0007669"/>
    <property type="project" value="TreeGrafter"/>
</dbReference>
<dbReference type="InterPro" id="IPR048501">
    <property type="entry name" value="Legum_prodom"/>
</dbReference>
<feature type="non-terminal residue" evidence="2">
    <location>
        <position position="261"/>
    </location>
</feature>
<dbReference type="EMBL" id="KL597079">
    <property type="protein sequence ID" value="KER20206.1"/>
    <property type="molecule type" value="Genomic_DNA"/>
</dbReference>
<dbReference type="KEGG" id="ovi:T265_15375"/>
<dbReference type="PRINTS" id="PR00776">
    <property type="entry name" value="HEMOGLOBNASE"/>
</dbReference>
<protein>
    <recommendedName>
        <fullName evidence="4">Peptidase C13 family protein</fullName>
    </recommendedName>
</protein>
<dbReference type="OrthoDB" id="9973749at2759"/>
<dbReference type="AlphaFoldDB" id="A0A074YZL7"/>
<dbReference type="Gene3D" id="1.10.132.130">
    <property type="match status" value="1"/>
</dbReference>